<accession>A0A4S2L1X4</accession>
<gene>
    <name evidence="2" type="ORF">DBV15_10544</name>
</gene>
<evidence type="ECO:0000256" key="1">
    <source>
        <dbReference type="SAM" id="MobiDB-lite"/>
    </source>
</evidence>
<sequence>MICQLINERSRKPPKSVKLKRVPRSKQVSIRRDVGAKKNIRRDVKGVLPTSPGLVFPDAPEFMKRQFTHLHENPAEIPGSPLPLNKASSPSSAVPCRAESGRTDVPPEALSSGDSIYGTPVHNRTYLKSTRTTAIPDTVMALPLINQPALGGIKDPGRGGNDTAPHGRNLLILFPEGRRWVPSTYLAPRRSLPGVRHEKRFSSGFASSLCLILPSSPRAHRSSSRGHHRTSPHGRNYRGRHPAITVMPRTLYVLRQLPGPPIISDEMTPPNGRVMTTPACLPACLAVPSASTISPALMSATYETFEEARGANSRFAIQINDVPGFHSESDAKQLGSTVTIGFHVRMISRAWRVDILVRECGRDDDVWRRMRDGRRVESRRPSDETPERLLSVPETGRRLRLQRSSPKFRERNHVAESEVREEPLAVGGFFYRTQGPLKSVRRNAEITVDTAAGAAKGGNDAAAVAAAGGGPSEALCANIPGRVDTTSAFDEKRRAVQERRPAGRAC</sequence>
<feature type="region of interest" description="Disordered" evidence="1">
    <location>
        <begin position="216"/>
        <end position="240"/>
    </location>
</feature>
<evidence type="ECO:0000313" key="3">
    <source>
        <dbReference type="Proteomes" id="UP000310200"/>
    </source>
</evidence>
<dbReference type="EMBL" id="QBLH01000329">
    <property type="protein sequence ID" value="TGZ56520.1"/>
    <property type="molecule type" value="Genomic_DNA"/>
</dbReference>
<feature type="region of interest" description="Disordered" evidence="1">
    <location>
        <begin position="73"/>
        <end position="116"/>
    </location>
</feature>
<reference evidence="2 3" key="1">
    <citation type="journal article" date="2019" name="Philos. Trans. R. Soc. Lond., B, Biol. Sci.">
        <title>Ant behaviour and brain gene expression of defending hosts depend on the ecological success of the intruding social parasite.</title>
        <authorList>
            <person name="Kaur R."/>
            <person name="Stoldt M."/>
            <person name="Jongepier E."/>
            <person name="Feldmeyer B."/>
            <person name="Menzel F."/>
            <person name="Bornberg-Bauer E."/>
            <person name="Foitzik S."/>
        </authorList>
    </citation>
    <scope>NUCLEOTIDE SEQUENCE [LARGE SCALE GENOMIC DNA]</scope>
    <source>
        <tissue evidence="2">Whole body</tissue>
    </source>
</reference>
<proteinExistence type="predicted"/>
<dbReference type="Proteomes" id="UP000310200">
    <property type="component" value="Unassembled WGS sequence"/>
</dbReference>
<feature type="compositionally biased region" description="Basic residues" evidence="1">
    <location>
        <begin position="218"/>
        <end position="240"/>
    </location>
</feature>
<organism evidence="2 3">
    <name type="scientific">Temnothorax longispinosus</name>
    <dbReference type="NCBI Taxonomy" id="300112"/>
    <lineage>
        <taxon>Eukaryota</taxon>
        <taxon>Metazoa</taxon>
        <taxon>Ecdysozoa</taxon>
        <taxon>Arthropoda</taxon>
        <taxon>Hexapoda</taxon>
        <taxon>Insecta</taxon>
        <taxon>Pterygota</taxon>
        <taxon>Neoptera</taxon>
        <taxon>Endopterygota</taxon>
        <taxon>Hymenoptera</taxon>
        <taxon>Apocrita</taxon>
        <taxon>Aculeata</taxon>
        <taxon>Formicoidea</taxon>
        <taxon>Formicidae</taxon>
        <taxon>Myrmicinae</taxon>
        <taxon>Temnothorax</taxon>
    </lineage>
</organism>
<comment type="caution">
    <text evidence="2">The sequence shown here is derived from an EMBL/GenBank/DDBJ whole genome shotgun (WGS) entry which is preliminary data.</text>
</comment>
<protein>
    <submittedName>
        <fullName evidence="2">Uncharacterized protein</fullName>
    </submittedName>
</protein>
<dbReference type="AlphaFoldDB" id="A0A4S2L1X4"/>
<evidence type="ECO:0000313" key="2">
    <source>
        <dbReference type="EMBL" id="TGZ56520.1"/>
    </source>
</evidence>
<keyword evidence="3" id="KW-1185">Reference proteome</keyword>
<name>A0A4S2L1X4_9HYME</name>